<evidence type="ECO:0000313" key="4">
    <source>
        <dbReference type="Proteomes" id="UP000199603"/>
    </source>
</evidence>
<gene>
    <name evidence="3" type="ORF">SAMN04488509_1172</name>
</gene>
<dbReference type="SUPFAM" id="SSF53474">
    <property type="entry name" value="alpha/beta-Hydrolases"/>
    <property type="match status" value="1"/>
</dbReference>
<accession>A0A1G6ZZ01</accession>
<evidence type="ECO:0000259" key="1">
    <source>
        <dbReference type="Pfam" id="PF00326"/>
    </source>
</evidence>
<sequence>MYSKPLPGSSATKPATALQRLYATGERLLGRLRPHALIGLSMSLAPIASFAAQPLTLEALTGEQPLSGPSLMQPKIAPDGARVTFLKSREEDRFRLDLWEYHIESGETRRLVDSQALVPNEVLSDEEKARRERQRIVGLTGIVDYHWAPDGRRLLFPLGGELYLYDLGAEPGAQVRKLTNGEGFATDPKVSPKGGYVSFIRGRDLWVIDLADGRSHRLTSDGSEVIGNGVAEFVADEEMDRHTGYWWAPDDSAIAYARIDETPVPIRERFEIHADTSTIVQQRYPAAGEANVAISLHVVDLSSALGAPKAVPGRIETTEGPRTVMLQDRIQAPAPTAINLGPEPDIYLTRVNWATPRLLSFQRQSRDQRRLDLVLHDLDSGQQRVLLTETSDTWVPLHHNLRFLKDGQRFLWSSERSGFEHLYLGDLASGALTRLTRGEWTVEDVLALDEDAGLVYFSGTLDSALEKHAYVLPLGGGEPKRLTAAGAWHEVKFADNASVYVDSWNSPGTPPQMELFRASGERIAALIDNTLDADHPYAPYLAAHLPMEFGSLIAADGETELHYSLIKPAGFDAGKRYPAVVLVYGGPAAQTVKRTWQVDYNQYLAQQGYVVFSLDNRGTPRRGAKFGGALYGKQGTVEVDDQRRGVAFLRGLPYIDGERIGVYGWSNGGYMTLMLLARAGEDYACGAAGAPVTDWALYDTHYTERYMDLPQRNPEGYRQASVFTHLDGLTKPLLLLHGMADDNVLFVNSTRLMSELQSRGQPFELMTYPGARHGLQKKDALHRFRVTEAFFARCLGAAG</sequence>
<proteinExistence type="predicted"/>
<reference evidence="3 4" key="1">
    <citation type="submission" date="2016-10" db="EMBL/GenBank/DDBJ databases">
        <authorList>
            <person name="de Groot N.N."/>
        </authorList>
    </citation>
    <scope>NUCLEOTIDE SEQUENCE [LARGE SCALE GENOMIC DNA]</scope>
    <source>
        <strain evidence="3 4">DSM 16957</strain>
    </source>
</reference>
<feature type="domain" description="Peptidase S9 prolyl oligopeptidase catalytic" evidence="1">
    <location>
        <begin position="598"/>
        <end position="796"/>
    </location>
</feature>
<evidence type="ECO:0000259" key="2">
    <source>
        <dbReference type="Pfam" id="PF00930"/>
    </source>
</evidence>
<dbReference type="AlphaFoldDB" id="A0A1G6ZZ01"/>
<dbReference type="EMBL" id="FNAG01000017">
    <property type="protein sequence ID" value="SDE07487.1"/>
    <property type="molecule type" value="Genomic_DNA"/>
</dbReference>
<dbReference type="Pfam" id="PF00930">
    <property type="entry name" value="DPPIV_N"/>
    <property type="match status" value="1"/>
</dbReference>
<dbReference type="Gene3D" id="3.40.50.1820">
    <property type="entry name" value="alpha/beta hydrolase"/>
    <property type="match status" value="1"/>
</dbReference>
<feature type="domain" description="Dipeptidylpeptidase IV N-terminal" evidence="2">
    <location>
        <begin position="157"/>
        <end position="511"/>
    </location>
</feature>
<dbReference type="InterPro" id="IPR029058">
    <property type="entry name" value="AB_hydrolase_fold"/>
</dbReference>
<name>A0A1G6ZZ01_9GAMM</name>
<protein>
    <submittedName>
        <fullName evidence="3">Dipeptidyl-peptidase-4</fullName>
    </submittedName>
</protein>
<dbReference type="Proteomes" id="UP000199603">
    <property type="component" value="Unassembled WGS sequence"/>
</dbReference>
<dbReference type="GO" id="GO:0006508">
    <property type="term" value="P:proteolysis"/>
    <property type="evidence" value="ECO:0007669"/>
    <property type="project" value="InterPro"/>
</dbReference>
<dbReference type="Gene3D" id="2.140.10.30">
    <property type="entry name" value="Dipeptidylpeptidase IV, N-terminal domain"/>
    <property type="match status" value="1"/>
</dbReference>
<evidence type="ECO:0000313" key="3">
    <source>
        <dbReference type="EMBL" id="SDE07487.1"/>
    </source>
</evidence>
<dbReference type="SUPFAM" id="SSF82171">
    <property type="entry name" value="DPP6 N-terminal domain-like"/>
    <property type="match status" value="1"/>
</dbReference>
<dbReference type="InterPro" id="IPR050278">
    <property type="entry name" value="Serine_Prot_S9B/DPPIV"/>
</dbReference>
<dbReference type="InterPro" id="IPR002469">
    <property type="entry name" value="Peptidase_S9B_N"/>
</dbReference>
<organism evidence="3 4">
    <name type="scientific">Aquimonas voraii</name>
    <dbReference type="NCBI Taxonomy" id="265719"/>
    <lineage>
        <taxon>Bacteria</taxon>
        <taxon>Pseudomonadati</taxon>
        <taxon>Pseudomonadota</taxon>
        <taxon>Gammaproteobacteria</taxon>
        <taxon>Lysobacterales</taxon>
        <taxon>Lysobacteraceae</taxon>
        <taxon>Aquimonas</taxon>
    </lineage>
</organism>
<dbReference type="PANTHER" id="PTHR11731">
    <property type="entry name" value="PROTEASE FAMILY S9B,C DIPEPTIDYL-PEPTIDASE IV-RELATED"/>
    <property type="match status" value="1"/>
</dbReference>
<keyword evidence="4" id="KW-1185">Reference proteome</keyword>
<dbReference type="GO" id="GO:0008236">
    <property type="term" value="F:serine-type peptidase activity"/>
    <property type="evidence" value="ECO:0007669"/>
    <property type="project" value="InterPro"/>
</dbReference>
<dbReference type="InterPro" id="IPR001375">
    <property type="entry name" value="Peptidase_S9_cat"/>
</dbReference>
<dbReference type="STRING" id="265719.SAMN04488509_1172"/>
<dbReference type="PANTHER" id="PTHR11731:SF193">
    <property type="entry name" value="DIPEPTIDYL PEPTIDASE 9"/>
    <property type="match status" value="1"/>
</dbReference>
<dbReference type="Pfam" id="PF00326">
    <property type="entry name" value="Peptidase_S9"/>
    <property type="match status" value="1"/>
</dbReference>
<dbReference type="GO" id="GO:0008239">
    <property type="term" value="F:dipeptidyl-peptidase activity"/>
    <property type="evidence" value="ECO:0007669"/>
    <property type="project" value="TreeGrafter"/>
</dbReference>